<dbReference type="PANTHER" id="PTHR43253">
    <property type="entry name" value="TRICORN PROTEASE HOMOLOG 2-RELATED"/>
    <property type="match status" value="1"/>
</dbReference>
<dbReference type="Pfam" id="PF26550">
    <property type="entry name" value="Tricorn_2nd"/>
    <property type="match status" value="1"/>
</dbReference>
<evidence type="ECO:0000256" key="4">
    <source>
        <dbReference type="ARBA" id="ARBA00022670"/>
    </source>
</evidence>
<evidence type="ECO:0000313" key="12">
    <source>
        <dbReference type="Proteomes" id="UP001595812"/>
    </source>
</evidence>
<comment type="subcellular location">
    <subcellularLocation>
        <location evidence="1 7">Cytoplasm</location>
    </subcellularLocation>
</comment>
<dbReference type="Pfam" id="PF14685">
    <property type="entry name" value="PDZ_Tricorn"/>
    <property type="match status" value="1"/>
</dbReference>
<organism evidence="11 12">
    <name type="scientific">Winogradskyella maritima</name>
    <dbReference type="NCBI Taxonomy" id="1517766"/>
    <lineage>
        <taxon>Bacteria</taxon>
        <taxon>Pseudomonadati</taxon>
        <taxon>Bacteroidota</taxon>
        <taxon>Flavobacteriia</taxon>
        <taxon>Flavobacteriales</taxon>
        <taxon>Flavobacteriaceae</taxon>
        <taxon>Winogradskyella</taxon>
    </lineage>
</organism>
<evidence type="ECO:0000256" key="3">
    <source>
        <dbReference type="ARBA" id="ARBA00022490"/>
    </source>
</evidence>
<evidence type="ECO:0000256" key="8">
    <source>
        <dbReference type="SAM" id="MobiDB-lite"/>
    </source>
</evidence>
<dbReference type="EMBL" id="JBHSAT010000023">
    <property type="protein sequence ID" value="MFC3878265.1"/>
    <property type="molecule type" value="Genomic_DNA"/>
</dbReference>
<feature type="region of interest" description="Disordered" evidence="8">
    <location>
        <begin position="534"/>
        <end position="576"/>
    </location>
</feature>
<feature type="signal peptide" evidence="9">
    <location>
        <begin position="1"/>
        <end position="22"/>
    </location>
</feature>
<dbReference type="SMART" id="SM00245">
    <property type="entry name" value="TSPc"/>
    <property type="match status" value="1"/>
</dbReference>
<keyword evidence="6 7" id="KW-0720">Serine protease</keyword>
<dbReference type="InterPro" id="IPR029414">
    <property type="entry name" value="Tricorn_PDZ"/>
</dbReference>
<dbReference type="RefSeq" id="WP_386102291.1">
    <property type="nucleotide sequence ID" value="NZ_JBHSAT010000023.1"/>
</dbReference>
<evidence type="ECO:0000259" key="10">
    <source>
        <dbReference type="SMART" id="SM00245"/>
    </source>
</evidence>
<evidence type="ECO:0000256" key="2">
    <source>
        <dbReference type="ARBA" id="ARBA00008524"/>
    </source>
</evidence>
<dbReference type="Gene3D" id="3.90.226.10">
    <property type="entry name" value="2-enoyl-CoA Hydratase, Chain A, domain 1"/>
    <property type="match status" value="1"/>
</dbReference>
<keyword evidence="5 7" id="KW-0378">Hydrolase</keyword>
<gene>
    <name evidence="11" type="ORF">ACFOSX_13580</name>
</gene>
<dbReference type="SUPFAM" id="SSF50156">
    <property type="entry name" value="PDZ domain-like"/>
    <property type="match status" value="1"/>
</dbReference>
<dbReference type="Pfam" id="PF03572">
    <property type="entry name" value="Peptidase_S41"/>
    <property type="match status" value="1"/>
</dbReference>
<evidence type="ECO:0000256" key="5">
    <source>
        <dbReference type="ARBA" id="ARBA00022801"/>
    </source>
</evidence>
<evidence type="ECO:0000313" key="11">
    <source>
        <dbReference type="EMBL" id="MFC3878265.1"/>
    </source>
</evidence>
<keyword evidence="3 7" id="KW-0963">Cytoplasm</keyword>
<dbReference type="Proteomes" id="UP001595812">
    <property type="component" value="Unassembled WGS sequence"/>
</dbReference>
<dbReference type="CDD" id="cd07562">
    <property type="entry name" value="Peptidase_S41_TRI"/>
    <property type="match status" value="1"/>
</dbReference>
<evidence type="ECO:0000256" key="1">
    <source>
        <dbReference type="ARBA" id="ARBA00004496"/>
    </source>
</evidence>
<evidence type="ECO:0000256" key="6">
    <source>
        <dbReference type="ARBA" id="ARBA00022825"/>
    </source>
</evidence>
<dbReference type="Gene3D" id="2.30.42.10">
    <property type="match status" value="1"/>
</dbReference>
<dbReference type="PANTHER" id="PTHR43253:SF1">
    <property type="entry name" value="TRICORN PROTEASE HOMOLOG 2-RELATED"/>
    <property type="match status" value="1"/>
</dbReference>
<dbReference type="SUPFAM" id="SSF82171">
    <property type="entry name" value="DPP6 N-terminal domain-like"/>
    <property type="match status" value="1"/>
</dbReference>
<dbReference type="PIRSF" id="PIRSF036421">
    <property type="entry name" value="Tricorn_protease"/>
    <property type="match status" value="1"/>
</dbReference>
<dbReference type="Pfam" id="PF14684">
    <property type="entry name" value="Tricorn_C1"/>
    <property type="match status" value="1"/>
</dbReference>
<feature type="chain" id="PRO_5045652463" description="Tricorn protease homolog" evidence="9">
    <location>
        <begin position="23"/>
        <end position="1083"/>
    </location>
</feature>
<keyword evidence="9" id="KW-0732">Signal</keyword>
<dbReference type="InterPro" id="IPR029045">
    <property type="entry name" value="ClpP/crotonase-like_dom_sf"/>
</dbReference>
<comment type="function">
    <text evidence="7">Degrades oligopeptides.</text>
</comment>
<dbReference type="InterPro" id="IPR005151">
    <property type="entry name" value="Tail-specific_protease"/>
</dbReference>
<keyword evidence="4 7" id="KW-0645">Protease</keyword>
<sequence>MTSKFSLKLAFLFTIASMFTFAQGTRLLRQPSLGNNQVTFVYGGDIWVYDMGDNSTIRITSTPAVESHPHFSPDGKTIAFTSNRTGTNTIYTVSNEGGEPTRITWHPSNNLVRGWSNDGTQILFASDRNTAPRPYNRLHKIAKDGGVAELLTKQWSNDGAYAPDGKQLIVDKMDRWDVEWRAYRGGQNTPLYILDVASQSETLLPNQKTTDIQPNWIGDNIYFLSDRDLVMNIWSYKPASKAMEQLTKFKGSDVKWLPGKGNELIFERDGYLHIHNLNTNDTKQLNITVVGDFPWASPQWEDVTNRARSASLSPNGKRAIMEARGDIFTVPVEFGDARNITMTSGTADRAPVWSPKGDKLAWFSDADGKGYALMISNQDGMDDPEVISIGESKMAWNPTWSPDGSHIAFVDDDVRMRLVNLSNKKIKTIDVAGNNLERGSINLNWSPDSKWIAYEKSGNNSFRQIYIYNVDSGKTQSITDPFADSFSPAWDLNKKQMYFLASTDVALGSGWANTSAMTSNPEYAGYVINLDANDESPFKPKSDEEEVKEEDTDNEDEKKEEKKEEDSKDKNDGLKIDFEDSGRRTMALPIPVRNYSYIIAGPKGYAFIGERIPNSFGTKLHKFNLDDQELKEFAPSASGVSITPNGKHMLARINGNWNVVKTSGANAKGGKRLKINLQMNLDRYAEWNQIFEEAWRYERDYFYDPDMHGRNWNTVYKRYAPLMPYVKHRSDLNYILDQMNGELSVGHSFVSGGDYPQVDRSKAGLLGADFEDDNDRWKIKRIYTTESWNPGLSGPLDAPGLNVKEGYFIVGINGKELKANDNIHKHLDGTSGMQTVLHINSSPKFEGHWTEIVEPIRSENALRQRAWVEDNRRMVDKLSNGRLGYVWVPNTGGPGFVSFNRYYFAQQDKEGAVIDERFNGGGLLDDYMVDLMTRSLRAGLTNEVPNGNPMKLPAGILGPKVLLVNELAGSGGDFFPWVFRQQNAGKLIGKTTWGGLVKSSTHYLFVDGGRMTAPDNAVFDPINNKWIAENVGVAPDIEVRQDAKGLSEDRDPQLERAVDELMKELGVKRKITYPKYPKPATGN</sequence>
<comment type="caution">
    <text evidence="11">The sequence shown here is derived from an EMBL/GenBank/DDBJ whole genome shotgun (WGS) entry which is preliminary data.</text>
</comment>
<evidence type="ECO:0000256" key="9">
    <source>
        <dbReference type="SAM" id="SignalP"/>
    </source>
</evidence>
<dbReference type="Gene3D" id="2.120.10.60">
    <property type="entry name" value="Tricorn protease N-terminal domain"/>
    <property type="match status" value="1"/>
</dbReference>
<dbReference type="SUPFAM" id="SSF52096">
    <property type="entry name" value="ClpP/crotonase"/>
    <property type="match status" value="1"/>
</dbReference>
<name>A0ABV8AMX8_9FLAO</name>
<feature type="domain" description="Tail specific protease" evidence="10">
    <location>
        <begin position="848"/>
        <end position="1040"/>
    </location>
</feature>
<comment type="similarity">
    <text evidence="2 7">Belongs to the peptidase S41B family.</text>
</comment>
<dbReference type="InterPro" id="IPR036034">
    <property type="entry name" value="PDZ_sf"/>
</dbReference>
<dbReference type="InterPro" id="IPR012393">
    <property type="entry name" value="Tricorn_protease"/>
</dbReference>
<dbReference type="EC" id="3.4.21.-" evidence="7"/>
<reference evidence="12" key="1">
    <citation type="journal article" date="2019" name="Int. J. Syst. Evol. Microbiol.">
        <title>The Global Catalogue of Microorganisms (GCM) 10K type strain sequencing project: providing services to taxonomists for standard genome sequencing and annotation.</title>
        <authorList>
            <consortium name="The Broad Institute Genomics Platform"/>
            <consortium name="The Broad Institute Genome Sequencing Center for Infectious Disease"/>
            <person name="Wu L."/>
            <person name="Ma J."/>
        </authorList>
    </citation>
    <scope>NUCLEOTIDE SEQUENCE [LARGE SCALE GENOMIC DNA]</scope>
    <source>
        <strain evidence="12">CECT 8979</strain>
    </source>
</reference>
<keyword evidence="12" id="KW-1185">Reference proteome</keyword>
<accession>A0ABV8AMX8</accession>
<feature type="compositionally biased region" description="Basic and acidic residues" evidence="8">
    <location>
        <begin position="556"/>
        <end position="576"/>
    </location>
</feature>
<evidence type="ECO:0000256" key="7">
    <source>
        <dbReference type="PIRNR" id="PIRNR036421"/>
    </source>
</evidence>
<dbReference type="SUPFAM" id="SSF69304">
    <property type="entry name" value="Tricorn protease N-terminal domain"/>
    <property type="match status" value="1"/>
</dbReference>
<dbReference type="InterPro" id="IPR015943">
    <property type="entry name" value="WD40/YVTN_repeat-like_dom_sf"/>
</dbReference>
<dbReference type="Gene3D" id="3.30.750.44">
    <property type="match status" value="1"/>
</dbReference>
<proteinExistence type="inferred from homology"/>
<protein>
    <recommendedName>
        <fullName evidence="7">Tricorn protease homolog</fullName>
        <ecNumber evidence="7">3.4.21.-</ecNumber>
    </recommendedName>
</protein>
<dbReference type="InterPro" id="IPR028204">
    <property type="entry name" value="Tricorn_C1"/>
</dbReference>
<dbReference type="Gene3D" id="2.130.10.10">
    <property type="entry name" value="YVTN repeat-like/Quinoprotein amine dehydrogenase"/>
    <property type="match status" value="1"/>
</dbReference>
<feature type="compositionally biased region" description="Acidic residues" evidence="8">
    <location>
        <begin position="543"/>
        <end position="555"/>
    </location>
</feature>
<dbReference type="Pfam" id="PF26549">
    <property type="entry name" value="Tricorn_N"/>
    <property type="match status" value="1"/>
</dbReference>